<feature type="chain" id="PRO_5014352423" evidence="7">
    <location>
        <begin position="26"/>
        <end position="306"/>
    </location>
</feature>
<dbReference type="OrthoDB" id="9793396at2"/>
<dbReference type="Proteomes" id="UP000236286">
    <property type="component" value="Unassembled WGS sequence"/>
</dbReference>
<dbReference type="GO" id="GO:0046872">
    <property type="term" value="F:metal ion binding"/>
    <property type="evidence" value="ECO:0007669"/>
    <property type="project" value="UniProtKB-KW"/>
</dbReference>
<gene>
    <name evidence="8" type="ORF">CR492_05440</name>
</gene>
<evidence type="ECO:0000256" key="1">
    <source>
        <dbReference type="ARBA" id="ARBA00004196"/>
    </source>
</evidence>
<evidence type="ECO:0000256" key="2">
    <source>
        <dbReference type="ARBA" id="ARBA00011028"/>
    </source>
</evidence>
<comment type="caution">
    <text evidence="8">The sequence shown here is derived from an EMBL/GenBank/DDBJ whole genome shotgun (WGS) entry which is preliminary data.</text>
</comment>
<comment type="similarity">
    <text evidence="2 6">Belongs to the bacterial solute-binding protein 9 family.</text>
</comment>
<feature type="signal peptide" evidence="7">
    <location>
        <begin position="1"/>
        <end position="25"/>
    </location>
</feature>
<sequence length="306" mass="32629">MRYTSLIARLLASAALSAAASAASAKTLDVVASFTVLADVVQQVGGDHVRVKSLVPANGDPHEFEPSPNDAKALKSADATFVSGEGLESWFQRLAKAAGYNGKPVVVSTGIKTRRMEEDGKTVTDPHVWNSPVNVIVWANNIEKALAAADPEDAAAFKANAEAYVTQLRELDAYAREKIDATPKDRRKILTSHDAFGYFGAEYGVSLLSPLGVSTETEASAADVAKLINQIKKEGVKAYFFENSNDPRLVKQIAEATGAEPGGELYVESLSTADGPAPTYVKMFRYNVDKIADALSKQTSASATTR</sequence>
<evidence type="ECO:0000313" key="9">
    <source>
        <dbReference type="Proteomes" id="UP000236286"/>
    </source>
</evidence>
<dbReference type="PANTHER" id="PTHR42953:SF1">
    <property type="entry name" value="METAL-BINDING PROTEIN HI_0362-RELATED"/>
    <property type="match status" value="1"/>
</dbReference>
<proteinExistence type="inferred from homology"/>
<evidence type="ECO:0000256" key="4">
    <source>
        <dbReference type="ARBA" id="ARBA00022723"/>
    </source>
</evidence>
<name>A0A2J7TK34_METSI</name>
<evidence type="ECO:0000256" key="5">
    <source>
        <dbReference type="ARBA" id="ARBA00022729"/>
    </source>
</evidence>
<dbReference type="InterPro" id="IPR006127">
    <property type="entry name" value="ZnuA-like"/>
</dbReference>
<dbReference type="GO" id="GO:0030001">
    <property type="term" value="P:metal ion transport"/>
    <property type="evidence" value="ECO:0007669"/>
    <property type="project" value="InterPro"/>
</dbReference>
<evidence type="ECO:0000313" key="8">
    <source>
        <dbReference type="EMBL" id="PNG27130.1"/>
    </source>
</evidence>
<dbReference type="GO" id="GO:0030313">
    <property type="term" value="C:cell envelope"/>
    <property type="evidence" value="ECO:0007669"/>
    <property type="project" value="UniProtKB-SubCell"/>
</dbReference>
<dbReference type="Gene3D" id="3.40.50.1980">
    <property type="entry name" value="Nitrogenase molybdenum iron protein domain"/>
    <property type="match status" value="2"/>
</dbReference>
<dbReference type="EMBL" id="PDZR01000003">
    <property type="protein sequence ID" value="PNG27130.1"/>
    <property type="molecule type" value="Genomic_DNA"/>
</dbReference>
<dbReference type="InterPro" id="IPR006129">
    <property type="entry name" value="AdhesinB"/>
</dbReference>
<dbReference type="InterPro" id="IPR050492">
    <property type="entry name" value="Bact_metal-bind_prot9"/>
</dbReference>
<dbReference type="PANTHER" id="PTHR42953">
    <property type="entry name" value="HIGH-AFFINITY ZINC UPTAKE SYSTEM PROTEIN ZNUA-RELATED"/>
    <property type="match status" value="1"/>
</dbReference>
<dbReference type="GO" id="GO:0007155">
    <property type="term" value="P:cell adhesion"/>
    <property type="evidence" value="ECO:0007669"/>
    <property type="project" value="InterPro"/>
</dbReference>
<organism evidence="8 9">
    <name type="scientific">Methylocella silvestris</name>
    <dbReference type="NCBI Taxonomy" id="199596"/>
    <lineage>
        <taxon>Bacteria</taxon>
        <taxon>Pseudomonadati</taxon>
        <taxon>Pseudomonadota</taxon>
        <taxon>Alphaproteobacteria</taxon>
        <taxon>Hyphomicrobiales</taxon>
        <taxon>Beijerinckiaceae</taxon>
        <taxon>Methylocella</taxon>
    </lineage>
</organism>
<dbReference type="SUPFAM" id="SSF53807">
    <property type="entry name" value="Helical backbone' metal receptor"/>
    <property type="match status" value="1"/>
</dbReference>
<reference evidence="8 9" key="1">
    <citation type="submission" date="2017-10" db="EMBL/GenBank/DDBJ databases">
        <title>Genome announcement of Methylocella silvestris TVC from permafrost.</title>
        <authorList>
            <person name="Wang J."/>
            <person name="Geng K."/>
            <person name="Ul-Haque F."/>
            <person name="Crombie A.T."/>
            <person name="Street L.E."/>
            <person name="Wookey P.A."/>
            <person name="Murrell J.C."/>
            <person name="Pratscher J."/>
        </authorList>
    </citation>
    <scope>NUCLEOTIDE SEQUENCE [LARGE SCALE GENOMIC DNA]</scope>
    <source>
        <strain evidence="8 9">TVC</strain>
    </source>
</reference>
<evidence type="ECO:0000256" key="6">
    <source>
        <dbReference type="RuleBase" id="RU003512"/>
    </source>
</evidence>
<dbReference type="PRINTS" id="PR00691">
    <property type="entry name" value="ADHESINB"/>
</dbReference>
<accession>A0A2J7TK34</accession>
<protein>
    <submittedName>
        <fullName evidence="8">ABC transporter substrate-binding protein</fullName>
    </submittedName>
</protein>
<comment type="subcellular location">
    <subcellularLocation>
        <location evidence="1">Cell envelope</location>
    </subcellularLocation>
</comment>
<dbReference type="PRINTS" id="PR00690">
    <property type="entry name" value="ADHESNFAMILY"/>
</dbReference>
<dbReference type="AlphaFoldDB" id="A0A2J7TK34"/>
<keyword evidence="3 6" id="KW-0813">Transport</keyword>
<dbReference type="InterPro" id="IPR006128">
    <property type="entry name" value="Lipoprotein_PsaA-like"/>
</dbReference>
<dbReference type="RefSeq" id="WP_102842722.1">
    <property type="nucleotide sequence ID" value="NZ_PDZR01000003.1"/>
</dbReference>
<keyword evidence="5 7" id="KW-0732">Signal</keyword>
<keyword evidence="4" id="KW-0479">Metal-binding</keyword>
<dbReference type="Pfam" id="PF01297">
    <property type="entry name" value="ZnuA"/>
    <property type="match status" value="1"/>
</dbReference>
<evidence type="ECO:0000256" key="3">
    <source>
        <dbReference type="ARBA" id="ARBA00022448"/>
    </source>
</evidence>
<evidence type="ECO:0000256" key="7">
    <source>
        <dbReference type="SAM" id="SignalP"/>
    </source>
</evidence>